<evidence type="ECO:0000313" key="1">
    <source>
        <dbReference type="EMBL" id="MFC7335835.1"/>
    </source>
</evidence>
<organism evidence="1 2">
    <name type="scientific">Haloferula chungangensis</name>
    <dbReference type="NCBI Taxonomy" id="1048331"/>
    <lineage>
        <taxon>Bacteria</taxon>
        <taxon>Pseudomonadati</taxon>
        <taxon>Verrucomicrobiota</taxon>
        <taxon>Verrucomicrobiia</taxon>
        <taxon>Verrucomicrobiales</taxon>
        <taxon>Verrucomicrobiaceae</taxon>
        <taxon>Haloferula</taxon>
    </lineage>
</organism>
<reference evidence="2" key="1">
    <citation type="journal article" date="2019" name="Int. J. Syst. Evol. Microbiol.">
        <title>The Global Catalogue of Microorganisms (GCM) 10K type strain sequencing project: providing services to taxonomists for standard genome sequencing and annotation.</title>
        <authorList>
            <consortium name="The Broad Institute Genomics Platform"/>
            <consortium name="The Broad Institute Genome Sequencing Center for Infectious Disease"/>
            <person name="Wu L."/>
            <person name="Ma J."/>
        </authorList>
    </citation>
    <scope>NUCLEOTIDE SEQUENCE [LARGE SCALE GENOMIC DNA]</scope>
    <source>
        <strain evidence="2">CGMCC 4.1467</strain>
    </source>
</reference>
<sequence length="100" mass="11731">MITKKSRYARTRPFSGEFAGLRPRDIHTVEGVIEHEVKVGDRLDHLARHYYNNQHLWYHIMDANPEFFYGQTFAERASLGVMLLREMEGSVILIPRLTKT</sequence>
<comment type="caution">
    <text evidence="1">The sequence shown here is derived from an EMBL/GenBank/DDBJ whole genome shotgun (WGS) entry which is preliminary data.</text>
</comment>
<dbReference type="EMBL" id="JBHTBS010000001">
    <property type="protein sequence ID" value="MFC7335835.1"/>
    <property type="molecule type" value="Genomic_DNA"/>
</dbReference>
<dbReference type="RefSeq" id="WP_379708340.1">
    <property type="nucleotide sequence ID" value="NZ_JBHTBS010000001.1"/>
</dbReference>
<gene>
    <name evidence="1" type="ORF">ACFQY0_01495</name>
</gene>
<protein>
    <recommendedName>
        <fullName evidence="3">LysM domain-containing protein</fullName>
    </recommendedName>
</protein>
<accession>A0ABW2L3U0</accession>
<proteinExistence type="predicted"/>
<keyword evidence="2" id="KW-1185">Reference proteome</keyword>
<evidence type="ECO:0000313" key="2">
    <source>
        <dbReference type="Proteomes" id="UP001596472"/>
    </source>
</evidence>
<evidence type="ECO:0008006" key="3">
    <source>
        <dbReference type="Google" id="ProtNLM"/>
    </source>
</evidence>
<dbReference type="Proteomes" id="UP001596472">
    <property type="component" value="Unassembled WGS sequence"/>
</dbReference>
<name>A0ABW2L3U0_9BACT</name>